<sequence length="69" mass="7872">MLMEGELPSERSSHRRSRSEFQLPANERRLVYEFMSPRVSGSSPAVTVALDISAITARDDKGWNNLRHQ</sequence>
<name>A0ACB9M3J7_9MYRT</name>
<evidence type="ECO:0000313" key="1">
    <source>
        <dbReference type="EMBL" id="KAI4318763.1"/>
    </source>
</evidence>
<comment type="caution">
    <text evidence="1">The sequence shown here is derived from an EMBL/GenBank/DDBJ whole genome shotgun (WGS) entry which is preliminary data.</text>
</comment>
<dbReference type="Proteomes" id="UP001057402">
    <property type="component" value="Chromosome 10"/>
</dbReference>
<keyword evidence="2" id="KW-1185">Reference proteome</keyword>
<organism evidence="1 2">
    <name type="scientific">Melastoma candidum</name>
    <dbReference type="NCBI Taxonomy" id="119954"/>
    <lineage>
        <taxon>Eukaryota</taxon>
        <taxon>Viridiplantae</taxon>
        <taxon>Streptophyta</taxon>
        <taxon>Embryophyta</taxon>
        <taxon>Tracheophyta</taxon>
        <taxon>Spermatophyta</taxon>
        <taxon>Magnoliopsida</taxon>
        <taxon>eudicotyledons</taxon>
        <taxon>Gunneridae</taxon>
        <taxon>Pentapetalae</taxon>
        <taxon>rosids</taxon>
        <taxon>malvids</taxon>
        <taxon>Myrtales</taxon>
        <taxon>Melastomataceae</taxon>
        <taxon>Melastomatoideae</taxon>
        <taxon>Melastomateae</taxon>
        <taxon>Melastoma</taxon>
    </lineage>
</organism>
<proteinExistence type="predicted"/>
<gene>
    <name evidence="1" type="ORF">MLD38_032432</name>
</gene>
<evidence type="ECO:0000313" key="2">
    <source>
        <dbReference type="Proteomes" id="UP001057402"/>
    </source>
</evidence>
<protein>
    <submittedName>
        <fullName evidence="1">Uncharacterized protein</fullName>
    </submittedName>
</protein>
<reference evidence="2" key="1">
    <citation type="journal article" date="2023" name="Front. Plant Sci.">
        <title>Chromosomal-level genome assembly of Melastoma candidum provides insights into trichome evolution.</title>
        <authorList>
            <person name="Zhong Y."/>
            <person name="Wu W."/>
            <person name="Sun C."/>
            <person name="Zou P."/>
            <person name="Liu Y."/>
            <person name="Dai S."/>
            <person name="Zhou R."/>
        </authorList>
    </citation>
    <scope>NUCLEOTIDE SEQUENCE [LARGE SCALE GENOMIC DNA]</scope>
</reference>
<dbReference type="EMBL" id="CM042889">
    <property type="protein sequence ID" value="KAI4318763.1"/>
    <property type="molecule type" value="Genomic_DNA"/>
</dbReference>
<accession>A0ACB9M3J7</accession>